<dbReference type="Proteomes" id="UP001054945">
    <property type="component" value="Unassembled WGS sequence"/>
</dbReference>
<evidence type="ECO:0000313" key="2">
    <source>
        <dbReference type="Proteomes" id="UP001054945"/>
    </source>
</evidence>
<organism evidence="1 2">
    <name type="scientific">Caerostris extrusa</name>
    <name type="common">Bark spider</name>
    <name type="synonym">Caerostris bankana</name>
    <dbReference type="NCBI Taxonomy" id="172846"/>
    <lineage>
        <taxon>Eukaryota</taxon>
        <taxon>Metazoa</taxon>
        <taxon>Ecdysozoa</taxon>
        <taxon>Arthropoda</taxon>
        <taxon>Chelicerata</taxon>
        <taxon>Arachnida</taxon>
        <taxon>Araneae</taxon>
        <taxon>Araneomorphae</taxon>
        <taxon>Entelegynae</taxon>
        <taxon>Araneoidea</taxon>
        <taxon>Araneidae</taxon>
        <taxon>Caerostris</taxon>
    </lineage>
</organism>
<comment type="caution">
    <text evidence="1">The sequence shown here is derived from an EMBL/GenBank/DDBJ whole genome shotgun (WGS) entry which is preliminary data.</text>
</comment>
<protein>
    <submittedName>
        <fullName evidence="1">Uncharacterized protein</fullName>
    </submittedName>
</protein>
<reference evidence="1 2" key="1">
    <citation type="submission" date="2021-06" db="EMBL/GenBank/DDBJ databases">
        <title>Caerostris extrusa draft genome.</title>
        <authorList>
            <person name="Kono N."/>
            <person name="Arakawa K."/>
        </authorList>
    </citation>
    <scope>NUCLEOTIDE SEQUENCE [LARGE SCALE GENOMIC DNA]</scope>
</reference>
<keyword evidence="2" id="KW-1185">Reference proteome</keyword>
<evidence type="ECO:0000313" key="1">
    <source>
        <dbReference type="EMBL" id="GIX90629.1"/>
    </source>
</evidence>
<sequence length="88" mass="10162">MSKNKHRKGGKKDMRRQRKLMYAGWHMAYKAGMRLTGRSIDVKVGLGFRGGRIKIEEMGHTCFLHLLALFVNEKAFWKSILSVFVGIH</sequence>
<dbReference type="AlphaFoldDB" id="A0AAV4P3Y3"/>
<accession>A0AAV4P3Y3</accession>
<proteinExistence type="predicted"/>
<gene>
    <name evidence="1" type="ORF">CEXT_759241</name>
</gene>
<dbReference type="EMBL" id="BPLR01021515">
    <property type="protein sequence ID" value="GIX90629.1"/>
    <property type="molecule type" value="Genomic_DNA"/>
</dbReference>
<name>A0AAV4P3Y3_CAEEX</name>